<keyword evidence="1" id="KW-0378">Hydrolase</keyword>
<name>A0ABU8WSL2_9BURK</name>
<dbReference type="Proteomes" id="UP001385892">
    <property type="component" value="Unassembled WGS sequence"/>
</dbReference>
<evidence type="ECO:0000313" key="2">
    <source>
        <dbReference type="Proteomes" id="UP001385892"/>
    </source>
</evidence>
<dbReference type="EC" id="3.1.-.-" evidence="1"/>
<accession>A0ABU8WSL2</accession>
<reference evidence="1 2" key="1">
    <citation type="submission" date="2024-03" db="EMBL/GenBank/DDBJ databases">
        <title>Novel species of the genus Variovorax.</title>
        <authorList>
            <person name="Liu Q."/>
            <person name="Xin Y.-H."/>
        </authorList>
    </citation>
    <scope>NUCLEOTIDE SEQUENCE [LARGE SCALE GENOMIC DNA]</scope>
    <source>
        <strain evidence="1 2">KACC 18900</strain>
    </source>
</reference>
<dbReference type="EMBL" id="JBBKZT010000012">
    <property type="protein sequence ID" value="MEJ8849845.1"/>
    <property type="molecule type" value="Genomic_DNA"/>
</dbReference>
<dbReference type="Pfam" id="PF02452">
    <property type="entry name" value="PemK_toxin"/>
    <property type="match status" value="1"/>
</dbReference>
<dbReference type="Gene3D" id="2.30.30.110">
    <property type="match status" value="1"/>
</dbReference>
<dbReference type="InterPro" id="IPR011067">
    <property type="entry name" value="Plasmid_toxin/cell-grow_inhib"/>
</dbReference>
<comment type="caution">
    <text evidence="1">The sequence shown here is derived from an EMBL/GenBank/DDBJ whole genome shotgun (WGS) entry which is preliminary data.</text>
</comment>
<dbReference type="GO" id="GO:0016787">
    <property type="term" value="F:hydrolase activity"/>
    <property type="evidence" value="ECO:0007669"/>
    <property type="project" value="UniProtKB-KW"/>
</dbReference>
<dbReference type="RefSeq" id="WP_340344977.1">
    <property type="nucleotide sequence ID" value="NZ_JBBKZT010000012.1"/>
</dbReference>
<dbReference type="SUPFAM" id="SSF50118">
    <property type="entry name" value="Cell growth inhibitor/plasmid maintenance toxic component"/>
    <property type="match status" value="1"/>
</dbReference>
<evidence type="ECO:0000313" key="1">
    <source>
        <dbReference type="EMBL" id="MEJ8849845.1"/>
    </source>
</evidence>
<organism evidence="1 2">
    <name type="scientific">Variovorax rhizosphaerae</name>
    <dbReference type="NCBI Taxonomy" id="1836200"/>
    <lineage>
        <taxon>Bacteria</taxon>
        <taxon>Pseudomonadati</taxon>
        <taxon>Pseudomonadota</taxon>
        <taxon>Betaproteobacteria</taxon>
        <taxon>Burkholderiales</taxon>
        <taxon>Comamonadaceae</taxon>
        <taxon>Variovorax</taxon>
    </lineage>
</organism>
<dbReference type="InterPro" id="IPR003477">
    <property type="entry name" value="PemK-like"/>
</dbReference>
<protein>
    <submittedName>
        <fullName evidence="1">Type II toxin-antitoxin system PemK/MazF family toxin</fullName>
        <ecNumber evidence="1">3.1.-.-</ecNumber>
    </submittedName>
</protein>
<gene>
    <name evidence="1" type="ORF">WKW82_24575</name>
</gene>
<keyword evidence="2" id="KW-1185">Reference proteome</keyword>
<proteinExistence type="predicted"/>
<sequence>MARQSALWVPERAEIIWIAHSPHAGKEMKNEHPMLVISPAAFNARTGIVIGLPMTHAEYNADNPFALAVKGPKGEVGYVLAFQPKSFDWKERGGRPHPWGAGHTKVLGAALKRLDAICGICEH</sequence>